<organism evidence="1 2">
    <name type="scientific">Antrodiella citrinella</name>
    <dbReference type="NCBI Taxonomy" id="2447956"/>
    <lineage>
        <taxon>Eukaryota</taxon>
        <taxon>Fungi</taxon>
        <taxon>Dikarya</taxon>
        <taxon>Basidiomycota</taxon>
        <taxon>Agaricomycotina</taxon>
        <taxon>Agaricomycetes</taxon>
        <taxon>Polyporales</taxon>
        <taxon>Steccherinaceae</taxon>
        <taxon>Antrodiella</taxon>
    </lineage>
</organism>
<comment type="caution">
    <text evidence="1">The sequence shown here is derived from an EMBL/GenBank/DDBJ whole genome shotgun (WGS) entry which is preliminary data.</text>
</comment>
<dbReference type="OrthoDB" id="2793915at2759"/>
<sequence>MSRELASYKRLKYLQGTLLPHEYGFHEFTLPDGRKIYGLLKEIVPGVPLSSLDMLDQWTLSEQRRRIHDFRHGLGVGFVFIDFAFTRLRLGHELRRLVPVAGRFEREDGLYEMLAPYFDIDAARDGTWFDMDDFEV</sequence>
<dbReference type="AlphaFoldDB" id="A0A4S4N296"/>
<gene>
    <name evidence="1" type="ORF">EUX98_g1109</name>
</gene>
<protein>
    <submittedName>
        <fullName evidence="1">Uncharacterized protein</fullName>
    </submittedName>
</protein>
<dbReference type="Proteomes" id="UP000308730">
    <property type="component" value="Unassembled WGS sequence"/>
</dbReference>
<evidence type="ECO:0000313" key="1">
    <source>
        <dbReference type="EMBL" id="THH33059.1"/>
    </source>
</evidence>
<name>A0A4S4N296_9APHY</name>
<proteinExistence type="predicted"/>
<evidence type="ECO:0000313" key="2">
    <source>
        <dbReference type="Proteomes" id="UP000308730"/>
    </source>
</evidence>
<dbReference type="EMBL" id="SGPM01000011">
    <property type="protein sequence ID" value="THH33059.1"/>
    <property type="molecule type" value="Genomic_DNA"/>
</dbReference>
<accession>A0A4S4N296</accession>
<keyword evidence="2" id="KW-1185">Reference proteome</keyword>
<reference evidence="1 2" key="1">
    <citation type="submission" date="2019-02" db="EMBL/GenBank/DDBJ databases">
        <title>Genome sequencing of the rare red list fungi Antrodiella citrinella (Flaviporus citrinellus).</title>
        <authorList>
            <person name="Buettner E."/>
            <person name="Kellner H."/>
        </authorList>
    </citation>
    <scope>NUCLEOTIDE SEQUENCE [LARGE SCALE GENOMIC DNA]</scope>
    <source>
        <strain evidence="1 2">DSM 108506</strain>
    </source>
</reference>